<evidence type="ECO:0000256" key="1">
    <source>
        <dbReference type="PROSITE-ProRule" id="PRU00182"/>
    </source>
</evidence>
<dbReference type="Pfam" id="PF03961">
    <property type="entry name" value="FapA"/>
    <property type="match status" value="1"/>
</dbReference>
<evidence type="ECO:0000259" key="2">
    <source>
        <dbReference type="SMART" id="SM01245"/>
    </source>
</evidence>
<dbReference type="EMBL" id="LFVU01000027">
    <property type="protein sequence ID" value="KMT21674.1"/>
    <property type="molecule type" value="Genomic_DNA"/>
</dbReference>
<dbReference type="PATRIC" id="fig|1121307.3.peg.1294"/>
<reference evidence="3 4" key="1">
    <citation type="submission" date="2015-06" db="EMBL/GenBank/DDBJ databases">
        <title>Draft genome sequence of the purine-degrading Clostridium cylindrosporum HC-1 (DSM 605).</title>
        <authorList>
            <person name="Poehlein A."/>
            <person name="Schiel-Bengelsdorf B."/>
            <person name="Bengelsdorf F."/>
            <person name="Daniel R."/>
            <person name="Duerre P."/>
        </authorList>
    </citation>
    <scope>NUCLEOTIDE SEQUENCE [LARGE SCALE GENOMIC DNA]</scope>
    <source>
        <strain evidence="3 4">DSM 605</strain>
    </source>
</reference>
<sequence>MIYKGKTIEEAIGLAEKNLGISRDKFSFSVTEKKIGLFKKEVEISVESICELSKGEIRNKKFVFYKGEGKVLLVPTEEVSVFVNGQIINENTYVGEDDEVEFKEKKKESKKGFVIDIDENGLVANLKITSTPEVVCDVSEHEMSNTIIIRGQVISTGELDKISLDEIKKELLNKGIKYGVDFKAIDKAIEAGSGVIAKGKETVKSIDDKIIYFFQAYEKRSPIEVNGKVDYYSIEEIECVEKGNVLAEIEEGIEGQNGVDVFGKILEVSRKKTASLKVGPGAILSDDKKKVLSLISGKPSLNGEKVCVVPIFQIDGDADLKVGNLEFAGDIVISGSVKEGMKISSGGNIQIGGSVLEASIHSKGDIKIRENLIASQLKAGNVELNEKKYVENLNNIKNFLKEIAEVVEEIRMIMPKKYQVLSQAQILKKIIDSKYITKKAYFKSLKEEYVKLKMSNEITILFDKFFRIYDLVMDEKNVEIKTISDFNLELIEFLDNYVVATTSGNIYLSYSQNSKIYSSADVYINGKGCYCTDIEAEGKIVISGYPGTFRSGAVYGKKGVCIKEVGSSAGIKSIIKTGIYGEIEAELIYHNTLLVVGNFNYYVDEPIRKVKVYIKNGELAVEKFKV</sequence>
<dbReference type="InterPro" id="IPR032782">
    <property type="entry name" value="KhpB_N"/>
</dbReference>
<name>A0A0J8DBI3_CLOCY</name>
<dbReference type="OrthoDB" id="1279at2"/>
<dbReference type="PANTHER" id="PTHR38032">
    <property type="entry name" value="POLYMERASE-RELATED"/>
    <property type="match status" value="1"/>
</dbReference>
<dbReference type="InterPro" id="IPR046865">
    <property type="entry name" value="FapA_b_solenoid"/>
</dbReference>
<dbReference type="SMART" id="SM01245">
    <property type="entry name" value="Jag_N"/>
    <property type="match status" value="1"/>
</dbReference>
<dbReference type="AlphaFoldDB" id="A0A0J8DBI3"/>
<dbReference type="STRING" id="1121307.CLCY_2c04360"/>
<dbReference type="GO" id="GO:0003723">
    <property type="term" value="F:RNA binding"/>
    <property type="evidence" value="ECO:0007669"/>
    <property type="project" value="UniProtKB-KW"/>
</dbReference>
<dbReference type="PANTHER" id="PTHR38032:SF1">
    <property type="entry name" value="RNA-BINDING PROTEIN KHPB N-TERMINAL DOMAIN-CONTAINING PROTEIN"/>
    <property type="match status" value="1"/>
</dbReference>
<organism evidence="3 4">
    <name type="scientific">Clostridium cylindrosporum DSM 605</name>
    <dbReference type="NCBI Taxonomy" id="1121307"/>
    <lineage>
        <taxon>Bacteria</taxon>
        <taxon>Bacillati</taxon>
        <taxon>Bacillota</taxon>
        <taxon>Clostridia</taxon>
        <taxon>Eubacteriales</taxon>
        <taxon>Clostridiaceae</taxon>
        <taxon>Clostridium</taxon>
    </lineage>
</organism>
<comment type="caution">
    <text evidence="3">The sequence shown here is derived from an EMBL/GenBank/DDBJ whole genome shotgun (WGS) entry which is preliminary data.</text>
</comment>
<dbReference type="Pfam" id="PF20250">
    <property type="entry name" value="FapA_N"/>
    <property type="match status" value="1"/>
</dbReference>
<dbReference type="RefSeq" id="WP_048571090.1">
    <property type="nucleotide sequence ID" value="NZ_LFVU01000027.1"/>
</dbReference>
<proteinExistence type="predicted"/>
<accession>A0A0J8DBI3</accession>
<dbReference type="PROSITE" id="PS50889">
    <property type="entry name" value="S4"/>
    <property type="match status" value="1"/>
</dbReference>
<dbReference type="Proteomes" id="UP000036756">
    <property type="component" value="Unassembled WGS sequence"/>
</dbReference>
<feature type="domain" description="RNA-binding protein KhpB N-terminal" evidence="2">
    <location>
        <begin position="2"/>
        <end position="49"/>
    </location>
</feature>
<evidence type="ECO:0000313" key="3">
    <source>
        <dbReference type="EMBL" id="KMT21674.1"/>
    </source>
</evidence>
<gene>
    <name evidence="3" type="ORF">CLCY_2c04360</name>
</gene>
<keyword evidence="1" id="KW-0694">RNA-binding</keyword>
<keyword evidence="4" id="KW-1185">Reference proteome</keyword>
<evidence type="ECO:0000313" key="4">
    <source>
        <dbReference type="Proteomes" id="UP000036756"/>
    </source>
</evidence>
<dbReference type="InterPro" id="IPR046866">
    <property type="entry name" value="FapA_N"/>
</dbReference>
<dbReference type="InterPro" id="IPR005646">
    <property type="entry name" value="FapA"/>
</dbReference>
<protein>
    <recommendedName>
        <fullName evidence="2">RNA-binding protein KhpB N-terminal domain-containing protein</fullName>
    </recommendedName>
</protein>